<organism evidence="1 2">
    <name type="scientific">Polycladomyces zharkentensis</name>
    <dbReference type="NCBI Taxonomy" id="2807616"/>
    <lineage>
        <taxon>Bacteria</taxon>
        <taxon>Bacillati</taxon>
        <taxon>Bacillota</taxon>
        <taxon>Bacilli</taxon>
        <taxon>Bacillales</taxon>
        <taxon>Thermoactinomycetaceae</taxon>
        <taxon>Polycladomyces</taxon>
    </lineage>
</organism>
<keyword evidence="2" id="KW-1185">Reference proteome</keyword>
<name>A0ABS2WGA4_9BACL</name>
<gene>
    <name evidence="1" type="ORF">JQC72_03055</name>
</gene>
<evidence type="ECO:0000313" key="1">
    <source>
        <dbReference type="EMBL" id="MBN2908496.1"/>
    </source>
</evidence>
<accession>A0ABS2WGA4</accession>
<evidence type="ECO:0000313" key="2">
    <source>
        <dbReference type="Proteomes" id="UP001177120"/>
    </source>
</evidence>
<comment type="caution">
    <text evidence="1">The sequence shown here is derived from an EMBL/GenBank/DDBJ whole genome shotgun (WGS) entry which is preliminary data.</text>
</comment>
<dbReference type="Proteomes" id="UP001177120">
    <property type="component" value="Unassembled WGS sequence"/>
</dbReference>
<proteinExistence type="predicted"/>
<protein>
    <submittedName>
        <fullName evidence="1">Uncharacterized protein</fullName>
    </submittedName>
</protein>
<reference evidence="1" key="1">
    <citation type="journal article" date="2024" name="Int. J. Syst. Evol. Microbiol.">
        <title>Polycladomyces zharkentensis sp. nov., a novel thermophilic cellulose- and starch-degrading member of the Bacillota from a geothermal aquifer in Kazakhstan.</title>
        <authorList>
            <person name="Mashzhan A."/>
            <person name="Kistaubayeva A."/>
            <person name="Javier-Lopez R."/>
            <person name="Bissenova U."/>
            <person name="Bissenbay A."/>
            <person name="Birkeland N.K."/>
        </authorList>
    </citation>
    <scope>NUCLEOTIDE SEQUENCE</scope>
    <source>
        <strain evidence="1">ZKZ2T</strain>
    </source>
</reference>
<sequence length="69" mass="7835">MPISIGGIKVNTVSINAHVNTSPLTVEWAPFSFIKENLTHISYGDNGWLEEWAEIADEDLKECFWGKRK</sequence>
<dbReference type="EMBL" id="JAFHAP010000004">
    <property type="protein sequence ID" value="MBN2908496.1"/>
    <property type="molecule type" value="Genomic_DNA"/>
</dbReference>
<dbReference type="RefSeq" id="WP_205492639.1">
    <property type="nucleotide sequence ID" value="NZ_JAFHAP010000004.1"/>
</dbReference>